<keyword evidence="3" id="KW-1185">Reference proteome</keyword>
<dbReference type="EMBL" id="VCEI01000031">
    <property type="protein sequence ID" value="TLU88985.1"/>
    <property type="molecule type" value="Genomic_DNA"/>
</dbReference>
<reference evidence="2 3" key="1">
    <citation type="submission" date="2019-05" db="EMBL/GenBank/DDBJ databases">
        <authorList>
            <person name="Qu J.-H."/>
        </authorList>
    </citation>
    <scope>NUCLEOTIDE SEQUENCE [LARGE SCALE GENOMIC DNA]</scope>
    <source>
        <strain evidence="2 3">Z12</strain>
    </source>
</reference>
<sequence length="177" mass="20400">MSSQITKEELTRIKGSFQAKYGYEMDEWTAVILTELNDRFGNFSQTVQQSTKEIGNAAQLIKGQVHAVHFKNDRQAFFFGLGKLLSPSLIVLTGILFIAYYVGQYEKYNEISNFVEQYPNFNAFKQMIRVADIREFESKKYLVLRPAAKANSIKIGKEYEYLKKEKAVIVLLESDNQ</sequence>
<evidence type="ECO:0000313" key="3">
    <source>
        <dbReference type="Proteomes" id="UP000309788"/>
    </source>
</evidence>
<organism evidence="2 3">
    <name type="scientific">Dyadobacter sediminis</name>
    <dbReference type="NCBI Taxonomy" id="1493691"/>
    <lineage>
        <taxon>Bacteria</taxon>
        <taxon>Pseudomonadati</taxon>
        <taxon>Bacteroidota</taxon>
        <taxon>Cytophagia</taxon>
        <taxon>Cytophagales</taxon>
        <taxon>Spirosomataceae</taxon>
        <taxon>Dyadobacter</taxon>
    </lineage>
</organism>
<accession>A0A5R9K5P5</accession>
<comment type="caution">
    <text evidence="2">The sequence shown here is derived from an EMBL/GenBank/DDBJ whole genome shotgun (WGS) entry which is preliminary data.</text>
</comment>
<name>A0A5R9K5P5_9BACT</name>
<keyword evidence="1" id="KW-0812">Transmembrane</keyword>
<feature type="transmembrane region" description="Helical" evidence="1">
    <location>
        <begin position="84"/>
        <end position="103"/>
    </location>
</feature>
<proteinExistence type="predicted"/>
<dbReference type="RefSeq" id="WP_138283701.1">
    <property type="nucleotide sequence ID" value="NZ_BMGE01000017.1"/>
</dbReference>
<protein>
    <submittedName>
        <fullName evidence="2">Uncharacterized protein</fullName>
    </submittedName>
</protein>
<dbReference type="Proteomes" id="UP000309788">
    <property type="component" value="Unassembled WGS sequence"/>
</dbReference>
<gene>
    <name evidence="2" type="ORF">FEM55_23125</name>
</gene>
<dbReference type="AlphaFoldDB" id="A0A5R9K5P5"/>
<evidence type="ECO:0000256" key="1">
    <source>
        <dbReference type="SAM" id="Phobius"/>
    </source>
</evidence>
<dbReference type="OrthoDB" id="946311at2"/>
<keyword evidence="1" id="KW-1133">Transmembrane helix</keyword>
<keyword evidence="1" id="KW-0472">Membrane</keyword>
<evidence type="ECO:0000313" key="2">
    <source>
        <dbReference type="EMBL" id="TLU88985.1"/>
    </source>
</evidence>